<evidence type="ECO:0000313" key="5">
    <source>
        <dbReference type="Proteomes" id="UP000502136"/>
    </source>
</evidence>
<gene>
    <name evidence="4" type="ORF">HGI30_08255</name>
</gene>
<evidence type="ECO:0000256" key="2">
    <source>
        <dbReference type="SAM" id="MobiDB-lite"/>
    </source>
</evidence>
<dbReference type="Proteomes" id="UP000502136">
    <property type="component" value="Chromosome"/>
</dbReference>
<dbReference type="SUPFAM" id="SSF53850">
    <property type="entry name" value="Periplasmic binding protein-like II"/>
    <property type="match status" value="1"/>
</dbReference>
<dbReference type="EMBL" id="CP051428">
    <property type="protein sequence ID" value="QJC51543.1"/>
    <property type="molecule type" value="Genomic_DNA"/>
</dbReference>
<keyword evidence="5" id="KW-1185">Reference proteome</keyword>
<dbReference type="CDD" id="cd13580">
    <property type="entry name" value="PBP2_AlgQ_like_1"/>
    <property type="match status" value="1"/>
</dbReference>
<feature type="signal peptide" evidence="3">
    <location>
        <begin position="1"/>
        <end position="23"/>
    </location>
</feature>
<feature type="region of interest" description="Disordered" evidence="2">
    <location>
        <begin position="28"/>
        <end position="57"/>
    </location>
</feature>
<dbReference type="KEGG" id="palr:HGI30_08255"/>
<reference evidence="4 5" key="1">
    <citation type="submission" date="2020-04" db="EMBL/GenBank/DDBJ databases">
        <title>Novel Paenibacillus strain UniB2 isolated from commercial digestive syrup.</title>
        <authorList>
            <person name="Thorat V."/>
            <person name="Kirdat K."/>
            <person name="Tiwarekar B."/>
            <person name="Yadav A."/>
        </authorList>
    </citation>
    <scope>NUCLEOTIDE SEQUENCE [LARGE SCALE GENOMIC DNA]</scope>
    <source>
        <strain evidence="4 5">UniB2</strain>
    </source>
</reference>
<sequence length="596" mass="65391">MNQIGKRFLGSMAIILAFSASLAACSSDNKPSGGGDARNKTPETVSPAAEEVKPVDHAQQAKIKFDPPVTITTAIVQEQLDNAFKPGETIENNVFTKWMSDQMGIEVKFDFIVGKQADFDTKLRLLLASDEKLPDVFTGSFAADLIDAGKLLPLNDAIEKYASPNLKQLFAKFPQAFEPVTRDGVIYGIPRFLSADEGGVMWVREDWLQKLGAKAPTTIEELEKLLEAFTKQDPDGNGKADTFGLAVSLKDGMYTWMASADPIFGAYSDYMAPEFRSITQFWNPDADGKLVYSAVDPSAKPFLETMARWKKNGYIDPEAGVKDAMKAVEPAAKGTAGVVFGPNWMGQWPLEDTLKANPAAAWKAYPIPAGPAGKVGRVVNLTGGSLVFSKDFEHIDAWFAYLNKMYARQFGPADPYYDPAFDVGFFEGYDYVKHDGKIVKNGFEESGVPQDKWPLASGKSMEMKYALYALHGAFTPTVPYLGDPGYSKFAADPNAPAANSAEERVKSLTKPQLEAGNVRQTQSAADRFNAFQGAPSETMQSKGALLNKLESETYLKIIYGEKPVDYFDEFVQEWKASGGDQVIADANEWYESTKKK</sequence>
<organism evidence="4 5">
    <name type="scientific">Paenibacillus albicereus</name>
    <dbReference type="NCBI Taxonomy" id="2726185"/>
    <lineage>
        <taxon>Bacteria</taxon>
        <taxon>Bacillati</taxon>
        <taxon>Bacillota</taxon>
        <taxon>Bacilli</taxon>
        <taxon>Bacillales</taxon>
        <taxon>Paenibacillaceae</taxon>
        <taxon>Paenibacillus</taxon>
    </lineage>
</organism>
<dbReference type="InterPro" id="IPR050490">
    <property type="entry name" value="Bact_solute-bd_prot1"/>
</dbReference>
<feature type="chain" id="PRO_5038407199" evidence="3">
    <location>
        <begin position="24"/>
        <end position="596"/>
    </location>
</feature>
<dbReference type="PROSITE" id="PS51257">
    <property type="entry name" value="PROKAR_LIPOPROTEIN"/>
    <property type="match status" value="1"/>
</dbReference>
<keyword evidence="1 3" id="KW-0732">Signal</keyword>
<name>A0A6H2GVU3_9BACL</name>
<dbReference type="Gene3D" id="3.40.190.10">
    <property type="entry name" value="Periplasmic binding protein-like II"/>
    <property type="match status" value="3"/>
</dbReference>
<evidence type="ECO:0000256" key="1">
    <source>
        <dbReference type="ARBA" id="ARBA00022729"/>
    </source>
</evidence>
<dbReference type="RefSeq" id="WP_168907190.1">
    <property type="nucleotide sequence ID" value="NZ_CP051428.1"/>
</dbReference>
<proteinExistence type="predicted"/>
<dbReference type="AlphaFoldDB" id="A0A6H2GVU3"/>
<evidence type="ECO:0000313" key="4">
    <source>
        <dbReference type="EMBL" id="QJC51543.1"/>
    </source>
</evidence>
<protein>
    <submittedName>
        <fullName evidence="4">Extracellular solute-binding protein</fullName>
    </submittedName>
</protein>
<accession>A0A6H2GVU3</accession>
<dbReference type="PANTHER" id="PTHR43649">
    <property type="entry name" value="ARABINOSE-BINDING PROTEIN-RELATED"/>
    <property type="match status" value="1"/>
</dbReference>
<evidence type="ECO:0000256" key="3">
    <source>
        <dbReference type="SAM" id="SignalP"/>
    </source>
</evidence>
<dbReference type="PANTHER" id="PTHR43649:SF33">
    <property type="entry name" value="POLYGALACTURONAN_RHAMNOGALACTURONAN-BINDING PROTEIN YTCQ"/>
    <property type="match status" value="1"/>
</dbReference>